<dbReference type="GeneID" id="13062156"/>
<keyword evidence="2" id="KW-0969">Cilium</keyword>
<keyword evidence="1" id="KW-0812">Transmembrane</keyword>
<protein>
    <submittedName>
        <fullName evidence="2">Flagellin</fullName>
    </submittedName>
</protein>
<keyword evidence="1" id="KW-1133">Transmembrane helix</keyword>
<keyword evidence="1" id="KW-0472">Membrane</keyword>
<feature type="transmembrane region" description="Helical" evidence="1">
    <location>
        <begin position="6"/>
        <end position="28"/>
    </location>
</feature>
<name>I3XQZ8_DESAM</name>
<sequence precursor="true">MPSEIIIPGFIVILIIMVAAIAVIGMILHASSMLNTALNEYIANTVRRIGVIEITNASVIAYAGSIEFNITILNKGGEPLHDMASTDIIVQYFTISNNMNTLYLKYGVNWEPVAVYLTNNYSLPYTSKPIVETGESLLIKGWFNTQDIDVSKPLKIIIVSQYGAKDVRWVIIGS</sequence>
<keyword evidence="2" id="KW-0282">Flagellum</keyword>
<dbReference type="KEGG" id="dfd:Desfe_0467"/>
<keyword evidence="3" id="KW-1185">Reference proteome</keyword>
<dbReference type="AlphaFoldDB" id="I3XQZ8"/>
<evidence type="ECO:0000313" key="3">
    <source>
        <dbReference type="Proteomes" id="UP000006175"/>
    </source>
</evidence>
<proteinExistence type="predicted"/>
<keyword evidence="2" id="KW-0966">Cell projection</keyword>
<dbReference type="Proteomes" id="UP000006175">
    <property type="component" value="Chromosome"/>
</dbReference>
<accession>I3XQZ8</accession>
<gene>
    <name evidence="2" type="ORF">Desfe_0467</name>
</gene>
<evidence type="ECO:0000313" key="2">
    <source>
        <dbReference type="EMBL" id="AFL66372.1"/>
    </source>
</evidence>
<dbReference type="eggNOG" id="arCOG01824">
    <property type="taxonomic scope" value="Archaea"/>
</dbReference>
<dbReference type="RefSeq" id="WP_014767273.1">
    <property type="nucleotide sequence ID" value="NC_018001.1"/>
</dbReference>
<dbReference type="HOGENOM" id="CLU_1536590_0_0_2"/>
<organism evidence="2 3">
    <name type="scientific">Desulfurococcus amylolyticus DSM 16532</name>
    <dbReference type="NCBI Taxonomy" id="768672"/>
    <lineage>
        <taxon>Archaea</taxon>
        <taxon>Thermoproteota</taxon>
        <taxon>Thermoprotei</taxon>
        <taxon>Desulfurococcales</taxon>
        <taxon>Desulfurococcaceae</taxon>
        <taxon>Desulfurococcus</taxon>
    </lineage>
</organism>
<reference evidence="2 3" key="1">
    <citation type="journal article" date="2012" name="J. Bacteriol.">
        <title>Complete Genome Sequence of Desulfurococcus fermentans, a Hyperthermophilic Cellulolytic Crenarchaeon Isolated from a Freshwater Hot Spring in Kamchatka, Russia.</title>
        <authorList>
            <person name="Susanti D."/>
            <person name="Johnson E.F."/>
            <person name="Rodriguez J.R."/>
            <person name="Anderson I."/>
            <person name="Perevalova A.A."/>
            <person name="Kyrpides N."/>
            <person name="Lucas S."/>
            <person name="Han J."/>
            <person name="Lapidus A."/>
            <person name="Cheng J.F."/>
            <person name="Goodwin L."/>
            <person name="Pitluck S."/>
            <person name="Mavrommatis K."/>
            <person name="Peters L."/>
            <person name="Land M.L."/>
            <person name="Hauser L."/>
            <person name="Gopalan V."/>
            <person name="Chan P.P."/>
            <person name="Lowe T.M."/>
            <person name="Atomi H."/>
            <person name="Bonch-Osmolovskaya E.A."/>
            <person name="Woyke T."/>
            <person name="Mukhopadhyay B."/>
        </authorList>
    </citation>
    <scope>NUCLEOTIDE SEQUENCE [LARGE SCALE GENOMIC DNA]</scope>
    <source>
        <strain evidence="2 3">DSM 16532</strain>
    </source>
</reference>
<dbReference type="EMBL" id="CP003321">
    <property type="protein sequence ID" value="AFL66372.1"/>
    <property type="molecule type" value="Genomic_DNA"/>
</dbReference>
<evidence type="ECO:0000256" key="1">
    <source>
        <dbReference type="SAM" id="Phobius"/>
    </source>
</evidence>